<reference evidence="3" key="3">
    <citation type="submission" date="2018-08" db="UniProtKB">
        <authorList>
            <consortium name="EnsemblPlants"/>
        </authorList>
    </citation>
    <scope>IDENTIFICATION</scope>
    <source>
        <strain evidence="3">cv. Bd21</strain>
    </source>
</reference>
<reference evidence="2" key="2">
    <citation type="submission" date="2017-06" db="EMBL/GenBank/DDBJ databases">
        <title>WGS assembly of Brachypodium distachyon.</title>
        <authorList>
            <consortium name="The International Brachypodium Initiative"/>
            <person name="Lucas S."/>
            <person name="Harmon-Smith M."/>
            <person name="Lail K."/>
            <person name="Tice H."/>
            <person name="Grimwood J."/>
            <person name="Bruce D."/>
            <person name="Barry K."/>
            <person name="Shu S."/>
            <person name="Lindquist E."/>
            <person name="Wang M."/>
            <person name="Pitluck S."/>
            <person name="Vogel J.P."/>
            <person name="Garvin D.F."/>
            <person name="Mockler T.C."/>
            <person name="Schmutz J."/>
            <person name="Rokhsar D."/>
            <person name="Bevan M.W."/>
        </authorList>
    </citation>
    <scope>NUCLEOTIDE SEQUENCE</scope>
    <source>
        <strain evidence="2">Bd21</strain>
    </source>
</reference>
<evidence type="ECO:0000256" key="1">
    <source>
        <dbReference type="SAM" id="MobiDB-lite"/>
    </source>
</evidence>
<protein>
    <submittedName>
        <fullName evidence="2 3">Uncharacterized protein</fullName>
    </submittedName>
</protein>
<keyword evidence="4" id="KW-1185">Reference proteome</keyword>
<feature type="region of interest" description="Disordered" evidence="1">
    <location>
        <begin position="1"/>
        <end position="27"/>
    </location>
</feature>
<dbReference type="AlphaFoldDB" id="A0A2K2DNM9"/>
<organism evidence="2">
    <name type="scientific">Brachypodium distachyon</name>
    <name type="common">Purple false brome</name>
    <name type="synonym">Trachynia distachya</name>
    <dbReference type="NCBI Taxonomy" id="15368"/>
    <lineage>
        <taxon>Eukaryota</taxon>
        <taxon>Viridiplantae</taxon>
        <taxon>Streptophyta</taxon>
        <taxon>Embryophyta</taxon>
        <taxon>Tracheophyta</taxon>
        <taxon>Spermatophyta</taxon>
        <taxon>Magnoliopsida</taxon>
        <taxon>Liliopsida</taxon>
        <taxon>Poales</taxon>
        <taxon>Poaceae</taxon>
        <taxon>BOP clade</taxon>
        <taxon>Pooideae</taxon>
        <taxon>Stipodae</taxon>
        <taxon>Brachypodieae</taxon>
        <taxon>Brachypodium</taxon>
    </lineage>
</organism>
<feature type="region of interest" description="Disordered" evidence="1">
    <location>
        <begin position="47"/>
        <end position="93"/>
    </location>
</feature>
<feature type="compositionally biased region" description="Polar residues" evidence="1">
    <location>
        <begin position="67"/>
        <end position="76"/>
    </location>
</feature>
<dbReference type="InParanoid" id="A0A2K2DNM9"/>
<dbReference type="EMBL" id="CM000880">
    <property type="protein sequence ID" value="PNT75872.1"/>
    <property type="molecule type" value="Genomic_DNA"/>
</dbReference>
<dbReference type="EnsemblPlants" id="PNT75872">
    <property type="protein sequence ID" value="PNT75872"/>
    <property type="gene ID" value="BRADI_1g39621v3"/>
</dbReference>
<dbReference type="Proteomes" id="UP000008810">
    <property type="component" value="Chromosome 1"/>
</dbReference>
<name>A0A2K2DNM9_BRADI</name>
<reference evidence="2 3" key="1">
    <citation type="journal article" date="2010" name="Nature">
        <title>Genome sequencing and analysis of the model grass Brachypodium distachyon.</title>
        <authorList>
            <consortium name="International Brachypodium Initiative"/>
        </authorList>
    </citation>
    <scope>NUCLEOTIDE SEQUENCE [LARGE SCALE GENOMIC DNA]</scope>
    <source>
        <strain evidence="2 3">Bd21</strain>
    </source>
</reference>
<accession>A0A2K2DNM9</accession>
<gene>
    <name evidence="2" type="ORF">BRADI_1g39621v3</name>
</gene>
<proteinExistence type="predicted"/>
<dbReference type="Gramene" id="PNT75872">
    <property type="protein sequence ID" value="PNT75872"/>
    <property type="gene ID" value="BRADI_1g39621v3"/>
</dbReference>
<evidence type="ECO:0000313" key="2">
    <source>
        <dbReference type="EMBL" id="PNT75872.1"/>
    </source>
</evidence>
<sequence length="93" mass="9823">MGAGASDAVVHSGRAASVRRPVPATRSAPAVALQCGAMAWVRWPTGGKHAATPSSRWPMAQRHEDTVTGQRPATQTRRTRHGGMFQLHGGNSL</sequence>
<evidence type="ECO:0000313" key="3">
    <source>
        <dbReference type="EnsemblPlants" id="PNT75872"/>
    </source>
</evidence>
<evidence type="ECO:0000313" key="4">
    <source>
        <dbReference type="Proteomes" id="UP000008810"/>
    </source>
</evidence>